<dbReference type="EC" id="6.3.5.13" evidence="1"/>
<dbReference type="GO" id="GO:0005524">
    <property type="term" value="F:ATP binding"/>
    <property type="evidence" value="ECO:0007669"/>
    <property type="project" value="UniProtKB-UniRule"/>
</dbReference>
<keyword evidence="1" id="KW-0067">ATP-binding</keyword>
<dbReference type="RefSeq" id="WP_182543863.1">
    <property type="nucleotide sequence ID" value="NZ_JACGWZ010000002.1"/>
</dbReference>
<dbReference type="GO" id="GO:0016881">
    <property type="term" value="F:acid-amino acid ligase activity"/>
    <property type="evidence" value="ECO:0007669"/>
    <property type="project" value="InterPro"/>
</dbReference>
<protein>
    <recommendedName>
        <fullName evidence="1">Lipid II isoglutaminyl synthase (glutamine-hydrolyzing) subunit MurT</fullName>
        <ecNumber evidence="1">6.3.5.13</ecNumber>
    </recommendedName>
</protein>
<dbReference type="Pfam" id="PF08245">
    <property type="entry name" value="Mur_ligase_M"/>
    <property type="match status" value="1"/>
</dbReference>
<dbReference type="InterPro" id="IPR043703">
    <property type="entry name" value="Lipid_II_synth_MurT"/>
</dbReference>
<keyword evidence="1" id="KW-0961">Cell wall biogenesis/degradation</keyword>
<feature type="domain" description="Mur ligase central" evidence="3">
    <location>
        <begin position="92"/>
        <end position="206"/>
    </location>
</feature>
<keyword evidence="1" id="KW-0547">Nucleotide-binding</keyword>
<dbReference type="GO" id="GO:0071555">
    <property type="term" value="P:cell wall organization"/>
    <property type="evidence" value="ECO:0007669"/>
    <property type="project" value="UniProtKB-KW"/>
</dbReference>
<feature type="binding site" evidence="1">
    <location>
        <position position="235"/>
    </location>
    <ligand>
        <name>Zn(2+)</name>
        <dbReference type="ChEBI" id="CHEBI:29105"/>
    </ligand>
</feature>
<feature type="region of interest" description="Disordered" evidence="2">
    <location>
        <begin position="1"/>
        <end position="42"/>
    </location>
</feature>
<comment type="function">
    <text evidence="1">The lipid II isoglutaminyl synthase complex catalyzes the formation of alpha-D-isoglutamine in the cell wall lipid II stem peptide. The MurT subunit catalyzes the ATP-dependent amidation of D-glutamate residue of lipid II, converting it to an isoglutamine residue.</text>
</comment>
<feature type="binding site" evidence="1">
    <location>
        <position position="249"/>
    </location>
    <ligand>
        <name>Zn(2+)</name>
        <dbReference type="ChEBI" id="CHEBI:29105"/>
    </ligand>
</feature>
<name>A0A839E0W6_9PSEU</name>
<evidence type="ECO:0000259" key="4">
    <source>
        <dbReference type="Pfam" id="PF08353"/>
    </source>
</evidence>
<reference evidence="5 6" key="1">
    <citation type="submission" date="2020-07" db="EMBL/GenBank/DDBJ databases">
        <title>Sequencing the genomes of 1000 actinobacteria strains.</title>
        <authorList>
            <person name="Klenk H.-P."/>
        </authorList>
    </citation>
    <scope>NUCLEOTIDE SEQUENCE [LARGE SCALE GENOMIC DNA]</scope>
    <source>
        <strain evidence="5 6">DSM 45975</strain>
    </source>
</reference>
<evidence type="ECO:0000256" key="1">
    <source>
        <dbReference type="HAMAP-Rule" id="MF_02214"/>
    </source>
</evidence>
<keyword evidence="1" id="KW-0573">Peptidoglycan synthesis</keyword>
<comment type="pathway">
    <text evidence="1">Cell wall biogenesis; peptidoglycan biosynthesis.</text>
</comment>
<comment type="catalytic activity">
    <reaction evidence="1">
        <text>beta-D-GlcNAc-(1-&gt;4)-Mur2Ac(oyl-L-Ala-gamma-D-Glu-L-Lys-D-Ala-D-Ala)-di-trans,octa-cis-undecaprenyl diphosphate + L-glutamine + ATP + H2O = beta-D-GlcNAc-(1-&gt;4)-Mur2Ac(oyl-L-Ala-D-isoglutaminyl-L-Lys-D-Ala-D-Ala)-di-trans,octa-cis-undecaprenyl diphosphate + L-glutamate + ADP + phosphate + H(+)</text>
        <dbReference type="Rhea" id="RHEA:57928"/>
        <dbReference type="ChEBI" id="CHEBI:15377"/>
        <dbReference type="ChEBI" id="CHEBI:15378"/>
        <dbReference type="ChEBI" id="CHEBI:29985"/>
        <dbReference type="ChEBI" id="CHEBI:30616"/>
        <dbReference type="ChEBI" id="CHEBI:43474"/>
        <dbReference type="ChEBI" id="CHEBI:58359"/>
        <dbReference type="ChEBI" id="CHEBI:60033"/>
        <dbReference type="ChEBI" id="CHEBI:62233"/>
        <dbReference type="ChEBI" id="CHEBI:456216"/>
        <dbReference type="EC" id="6.3.5.13"/>
    </reaction>
</comment>
<dbReference type="InterPro" id="IPR013221">
    <property type="entry name" value="Mur_ligase_cen"/>
</dbReference>
<comment type="catalytic activity">
    <reaction evidence="1">
        <text>beta-D-GlcNAc-(1-&gt;4)-Mur2Ac(oyl-L-Ala-gamma-D-Glu-L-Lys-D-Ala-D-Ala)-di-trans,octa-cis-undecaprenyl diphosphate + ATP = beta-D-GlcNAc-(1-&gt;4)-Mur2Ac(oyl-L-Ala-gamma-D-O-P-Glu-L-Lys-D-Ala-D-Ala)-di-trans,octa-cis-undecaprenyl diphosphate + ADP</text>
        <dbReference type="Rhea" id="RHEA:59488"/>
        <dbReference type="ChEBI" id="CHEBI:30616"/>
        <dbReference type="ChEBI" id="CHEBI:60033"/>
        <dbReference type="ChEBI" id="CHEBI:143132"/>
        <dbReference type="ChEBI" id="CHEBI:456216"/>
    </reaction>
</comment>
<comment type="caution">
    <text evidence="5">The sequence shown here is derived from an EMBL/GenBank/DDBJ whole genome shotgun (WGS) entry which is preliminary data.</text>
</comment>
<keyword evidence="1" id="KW-0436">Ligase</keyword>
<dbReference type="InterPro" id="IPR013564">
    <property type="entry name" value="MurT_C"/>
</dbReference>
<comment type="catalytic activity">
    <reaction evidence="1">
        <text>beta-D-GlcNAc-(1-&gt;4)-Mur2Ac(oyl-L-Ala-gamma-D-O-P-Glu-L-Lys-D-Ala-D-Ala)-di-trans,octa-cis-undecaprenyl diphosphate + NH4(+) = beta-D-GlcNAc-(1-&gt;4)-Mur2Ac(oyl-L-Ala-D-isoglutaminyl-L-Lys-D-Ala-D-Ala)-di-trans,octa-cis-undecaprenyl diphosphate + phosphate + H(+)</text>
        <dbReference type="Rhea" id="RHEA:57932"/>
        <dbReference type="ChEBI" id="CHEBI:15378"/>
        <dbReference type="ChEBI" id="CHEBI:28938"/>
        <dbReference type="ChEBI" id="CHEBI:43474"/>
        <dbReference type="ChEBI" id="CHEBI:62233"/>
        <dbReference type="ChEBI" id="CHEBI:143132"/>
    </reaction>
</comment>
<proteinExistence type="inferred from homology"/>
<dbReference type="UniPathway" id="UPA00219"/>
<keyword evidence="1" id="KW-0862">Zinc</keyword>
<dbReference type="Proteomes" id="UP000569329">
    <property type="component" value="Unassembled WGS sequence"/>
</dbReference>
<comment type="similarity">
    <text evidence="1">Belongs to the MurCDEF family. MurT subfamily.</text>
</comment>
<evidence type="ECO:0000313" key="5">
    <source>
        <dbReference type="EMBL" id="MBA8824618.1"/>
    </source>
</evidence>
<dbReference type="Gene3D" id="3.40.1190.10">
    <property type="entry name" value="Mur-like, catalytic domain"/>
    <property type="match status" value="1"/>
</dbReference>
<feature type="compositionally biased region" description="Basic and acidic residues" evidence="2">
    <location>
        <begin position="31"/>
        <end position="41"/>
    </location>
</feature>
<feature type="active site" evidence="1">
    <location>
        <position position="367"/>
    </location>
</feature>
<dbReference type="HAMAP" id="MF_02214">
    <property type="entry name" value="Lipid_II_synth_MurT"/>
    <property type="match status" value="1"/>
</dbReference>
<feature type="binding site" evidence="1">
    <location>
        <position position="232"/>
    </location>
    <ligand>
        <name>Zn(2+)</name>
        <dbReference type="ChEBI" id="CHEBI:29105"/>
    </ligand>
</feature>
<feature type="domain" description="Lipid II isoglutaminyl synthase (glutamine-hydrolyzing) subunit MurT C-terminal" evidence="4">
    <location>
        <begin position="333"/>
        <end position="431"/>
    </location>
</feature>
<sequence>MNQARNHESTSTVEESVTEQRWRVVAPPPSEIRRPPRKDPRTTLAVGAGRLAATLSQRLGAGSGAIIGGRVALLLQPRALRRLTRGRRVVMVTGTNGKTTTTHMIVEALRERGGTVSNATGANMLDGHVAALMTRPRAPYAALEVDELHLARVTEEFEPAVIVLLNLSRDQLDRVGEIRSVEERLRRALRRAPGAHVIANADDPNIVSVAVDHPRVTWVAGGNRWKHDALNCPRCGTFLDGADEWRCVCGLVRPPADLTVDAEGVTGPDGWYRSLELALPGQVNRLNATFALAAALVLGGDPDTALRRIRDIDQANGRYGTVSLGGRIVRLLLAKNPASWLEMLDLVSAHRHPLILVVNSREADGFDVSWLWDIDFECLDGREVVVAGDRARDLAVRLRYAEVSCEVAGSVEDALTRLPGECPDVLANYTAFRDLSAKSAAP</sequence>
<dbReference type="PANTHER" id="PTHR23135">
    <property type="entry name" value="MUR LIGASE FAMILY MEMBER"/>
    <property type="match status" value="1"/>
</dbReference>
<dbReference type="Pfam" id="PF08353">
    <property type="entry name" value="MurT_C"/>
    <property type="match status" value="1"/>
</dbReference>
<dbReference type="InterPro" id="IPR036565">
    <property type="entry name" value="Mur-like_cat_sf"/>
</dbReference>
<keyword evidence="6" id="KW-1185">Reference proteome</keyword>
<dbReference type="GO" id="GO:0140282">
    <property type="term" value="F:carbon-nitrogen ligase activity on lipid II"/>
    <property type="evidence" value="ECO:0007669"/>
    <property type="project" value="UniProtKB-UniRule"/>
</dbReference>
<dbReference type="PANTHER" id="PTHR23135:SF7">
    <property type="entry name" value="LIPID II ISOGLUTAMINYL SYNTHASE (GLUTAMINE-HYDROLYZING) SUBUNIT MURT"/>
    <property type="match status" value="1"/>
</dbReference>
<feature type="binding site" evidence="1">
    <location>
        <position position="247"/>
    </location>
    <ligand>
        <name>Zn(2+)</name>
        <dbReference type="ChEBI" id="CHEBI:29105"/>
    </ligand>
</feature>
<keyword evidence="1" id="KW-0479">Metal-binding</keyword>
<dbReference type="EMBL" id="JACGWZ010000002">
    <property type="protein sequence ID" value="MBA8824618.1"/>
    <property type="molecule type" value="Genomic_DNA"/>
</dbReference>
<keyword evidence="1" id="KW-0133">Cell shape</keyword>
<accession>A0A839E0W6</accession>
<gene>
    <name evidence="1" type="primary">murT</name>
    <name evidence="5" type="ORF">FHX42_001965</name>
</gene>
<dbReference type="GO" id="GO:0008360">
    <property type="term" value="P:regulation of cell shape"/>
    <property type="evidence" value="ECO:0007669"/>
    <property type="project" value="UniProtKB-KW"/>
</dbReference>
<organism evidence="5 6">
    <name type="scientific">Halosaccharopolyspora lacisalsi</name>
    <dbReference type="NCBI Taxonomy" id="1000566"/>
    <lineage>
        <taxon>Bacteria</taxon>
        <taxon>Bacillati</taxon>
        <taxon>Actinomycetota</taxon>
        <taxon>Actinomycetes</taxon>
        <taxon>Pseudonocardiales</taxon>
        <taxon>Pseudonocardiaceae</taxon>
        <taxon>Halosaccharopolyspora</taxon>
    </lineage>
</organism>
<dbReference type="GO" id="GO:0008270">
    <property type="term" value="F:zinc ion binding"/>
    <property type="evidence" value="ECO:0007669"/>
    <property type="project" value="UniProtKB-UniRule"/>
</dbReference>
<dbReference type="GO" id="GO:0009252">
    <property type="term" value="P:peptidoglycan biosynthetic process"/>
    <property type="evidence" value="ECO:0007669"/>
    <property type="project" value="UniProtKB-UniRule"/>
</dbReference>
<comment type="subunit">
    <text evidence="1">Forms a heterodimer with GatD.</text>
</comment>
<dbReference type="AlphaFoldDB" id="A0A839E0W6"/>
<evidence type="ECO:0000313" key="6">
    <source>
        <dbReference type="Proteomes" id="UP000569329"/>
    </source>
</evidence>
<dbReference type="SUPFAM" id="SSF53623">
    <property type="entry name" value="MurD-like peptide ligases, catalytic domain"/>
    <property type="match status" value="1"/>
</dbReference>
<evidence type="ECO:0000259" key="3">
    <source>
        <dbReference type="Pfam" id="PF08245"/>
    </source>
</evidence>
<evidence type="ECO:0000256" key="2">
    <source>
        <dbReference type="SAM" id="MobiDB-lite"/>
    </source>
</evidence>